<feature type="region of interest" description="Disordered" evidence="4">
    <location>
        <begin position="17"/>
        <end position="45"/>
    </location>
</feature>
<reference evidence="6" key="2">
    <citation type="journal article" date="2019" name="IMA Fungus">
        <title>Genome sequencing and comparison of five Tilletia species to identify candidate genes for the detection of regulated species infecting wheat.</title>
        <authorList>
            <person name="Nguyen H.D.T."/>
            <person name="Sultana T."/>
            <person name="Kesanakurti P."/>
            <person name="Hambleton S."/>
        </authorList>
    </citation>
    <scope>NUCLEOTIDE SEQUENCE</scope>
    <source>
        <strain evidence="6">DAOMC 238032</strain>
    </source>
</reference>
<organism evidence="6 7">
    <name type="scientific">Tilletia caries</name>
    <name type="common">wheat bunt fungus</name>
    <dbReference type="NCBI Taxonomy" id="13290"/>
    <lineage>
        <taxon>Eukaryota</taxon>
        <taxon>Fungi</taxon>
        <taxon>Dikarya</taxon>
        <taxon>Basidiomycota</taxon>
        <taxon>Ustilaginomycotina</taxon>
        <taxon>Exobasidiomycetes</taxon>
        <taxon>Tilletiales</taxon>
        <taxon>Tilletiaceae</taxon>
        <taxon>Tilletia</taxon>
    </lineage>
</organism>
<dbReference type="EMBL" id="CAJHJG010006592">
    <property type="protein sequence ID" value="CAD6958277.1"/>
    <property type="molecule type" value="Genomic_DNA"/>
</dbReference>
<gene>
    <name evidence="6" type="ORF">A4X03_0g286</name>
    <name evidence="5" type="ORF">JKIAZH3_G2070</name>
</gene>
<accession>A0A177VA31</accession>
<evidence type="ECO:0000313" key="5">
    <source>
        <dbReference type="EMBL" id="CAD6958277.1"/>
    </source>
</evidence>
<protein>
    <submittedName>
        <fullName evidence="6">Uncharacterized protein</fullName>
    </submittedName>
</protein>
<reference evidence="6" key="1">
    <citation type="submission" date="2016-04" db="EMBL/GenBank/DDBJ databases">
        <authorList>
            <person name="Nguyen H.D."/>
            <person name="Kesanakurti P."/>
            <person name="Cullis J."/>
            <person name="Levesque C.A."/>
            <person name="Hambleton S."/>
        </authorList>
    </citation>
    <scope>NUCLEOTIDE SEQUENCE</scope>
    <source>
        <strain evidence="6">DAOMC 238032</strain>
    </source>
</reference>
<comment type="subcellular location">
    <subcellularLocation>
        <location evidence="1">Mitochondrion</location>
    </subcellularLocation>
</comment>
<evidence type="ECO:0000313" key="7">
    <source>
        <dbReference type="Proteomes" id="UP000077671"/>
    </source>
</evidence>
<proteinExistence type="inferred from homology"/>
<evidence type="ECO:0000313" key="6">
    <source>
        <dbReference type="EMBL" id="KAE8265413.1"/>
    </source>
</evidence>
<keyword evidence="2" id="KW-0496">Mitochondrion</keyword>
<dbReference type="Pfam" id="PF10937">
    <property type="entry name" value="Kgd4-YMR31"/>
    <property type="match status" value="1"/>
</dbReference>
<feature type="compositionally biased region" description="Basic and acidic residues" evidence="4">
    <location>
        <begin position="21"/>
        <end position="38"/>
    </location>
</feature>
<name>A0A177VA31_9BASI</name>
<dbReference type="Proteomes" id="UP000077671">
    <property type="component" value="Unassembled WGS sequence"/>
</dbReference>
<dbReference type="InterPro" id="IPR020373">
    <property type="entry name" value="Kgd4/YMR-31"/>
</dbReference>
<evidence type="ECO:0000256" key="2">
    <source>
        <dbReference type="ARBA" id="ARBA00023128"/>
    </source>
</evidence>
<dbReference type="Proteomes" id="UP000836402">
    <property type="component" value="Unassembled WGS sequence"/>
</dbReference>
<dbReference type="GO" id="GO:0005739">
    <property type="term" value="C:mitochondrion"/>
    <property type="evidence" value="ECO:0007669"/>
    <property type="project" value="UniProtKB-SubCell"/>
</dbReference>
<dbReference type="GO" id="GO:0006103">
    <property type="term" value="P:2-oxoglutarate metabolic process"/>
    <property type="evidence" value="ECO:0007669"/>
    <property type="project" value="InterPro"/>
</dbReference>
<keyword evidence="8" id="KW-1185">Reference proteome</keyword>
<sequence length="124" mass="13914">MLLRPTLRLLAQQVYKPSMRFPDRSQPKDASASHEPHAHPAAPPEIAKDFNHFKEVYSSGPHFHPEKLQQAASTAEEEEMAAPPPVAEDLHELPPRFWRTSSLVMEEDEMEAIMTGGASTRSTK</sequence>
<comment type="caution">
    <text evidence="6">The sequence shown here is derived from an EMBL/GenBank/DDBJ whole genome shotgun (WGS) entry which is preliminary data.</text>
</comment>
<dbReference type="EMBL" id="LWDD02000015">
    <property type="protein sequence ID" value="KAE8265413.1"/>
    <property type="molecule type" value="Genomic_DNA"/>
</dbReference>
<evidence type="ECO:0000256" key="3">
    <source>
        <dbReference type="ARBA" id="ARBA00043970"/>
    </source>
</evidence>
<evidence type="ECO:0000313" key="8">
    <source>
        <dbReference type="Proteomes" id="UP000836402"/>
    </source>
</evidence>
<comment type="similarity">
    <text evidence="3">Belongs to the alpha-ketoglutarate dehydrogenase component 4 family.</text>
</comment>
<reference evidence="5" key="3">
    <citation type="submission" date="2020-10" db="EMBL/GenBank/DDBJ databases">
        <authorList>
            <person name="Sedaghatjoo S."/>
        </authorList>
    </citation>
    <scope>NUCLEOTIDE SEQUENCE</scope>
    <source>
        <strain evidence="5">AZH3</strain>
    </source>
</reference>
<evidence type="ECO:0000256" key="4">
    <source>
        <dbReference type="SAM" id="MobiDB-lite"/>
    </source>
</evidence>
<dbReference type="AlphaFoldDB" id="A0A177VA31"/>
<evidence type="ECO:0000256" key="1">
    <source>
        <dbReference type="ARBA" id="ARBA00004173"/>
    </source>
</evidence>
<feature type="region of interest" description="Disordered" evidence="4">
    <location>
        <begin position="67"/>
        <end position="94"/>
    </location>
</feature>